<evidence type="ECO:0000313" key="2">
    <source>
        <dbReference type="EMBL" id="KAF7550316.1"/>
    </source>
</evidence>
<evidence type="ECO:0000256" key="1">
    <source>
        <dbReference type="SAM" id="SignalP"/>
    </source>
</evidence>
<keyword evidence="3" id="KW-1185">Reference proteome</keyword>
<proteinExistence type="predicted"/>
<dbReference type="EMBL" id="JAANBB010000101">
    <property type="protein sequence ID" value="KAF7550316.1"/>
    <property type="molecule type" value="Genomic_DNA"/>
</dbReference>
<dbReference type="AlphaFoldDB" id="A0A9P5HBE1"/>
<organism evidence="2 3">
    <name type="scientific">Cylindrodendrum hubeiense</name>
    <dbReference type="NCBI Taxonomy" id="595255"/>
    <lineage>
        <taxon>Eukaryota</taxon>
        <taxon>Fungi</taxon>
        <taxon>Dikarya</taxon>
        <taxon>Ascomycota</taxon>
        <taxon>Pezizomycotina</taxon>
        <taxon>Sordariomycetes</taxon>
        <taxon>Hypocreomycetidae</taxon>
        <taxon>Hypocreales</taxon>
        <taxon>Nectriaceae</taxon>
        <taxon>Cylindrodendrum</taxon>
    </lineage>
</organism>
<feature type="signal peptide" evidence="1">
    <location>
        <begin position="1"/>
        <end position="18"/>
    </location>
</feature>
<evidence type="ECO:0000313" key="3">
    <source>
        <dbReference type="Proteomes" id="UP000722485"/>
    </source>
</evidence>
<protein>
    <submittedName>
        <fullName evidence="2">Uncharacterized protein</fullName>
    </submittedName>
</protein>
<reference evidence="2" key="1">
    <citation type="submission" date="2020-03" db="EMBL/GenBank/DDBJ databases">
        <title>Draft Genome Sequence of Cylindrodendrum hubeiense.</title>
        <authorList>
            <person name="Buettner E."/>
            <person name="Kellner H."/>
        </authorList>
    </citation>
    <scope>NUCLEOTIDE SEQUENCE</scope>
    <source>
        <strain evidence="2">IHI 201604</strain>
    </source>
</reference>
<gene>
    <name evidence="2" type="ORF">G7Z17_g5811</name>
</gene>
<feature type="chain" id="PRO_5040357177" evidence="1">
    <location>
        <begin position="19"/>
        <end position="258"/>
    </location>
</feature>
<name>A0A9P5HBE1_9HYPO</name>
<sequence>MNLFLALITSALVAPSFAASITEGYDRVYYYVVYDLDVTAWGLGKGYLAPDCRGSRSDKSCNFDEFINFIEFGEASDSPSYYDLESNFELTPGTVIVTGAAIVDAIQDPHTFYDNLMPGRQSALGIWNDLGYVVDQGISVSAQRDISISRHLKNAEMVLGAVSQSRSALLNSKTLSQLSSNVKDVVWQIVEKESQYVENKWNEINWDETIKAHPDMSNPKSTLFKAVTKELQTTYGSNAVEMSVKRKVLEMVHLCFGG</sequence>
<comment type="caution">
    <text evidence="2">The sequence shown here is derived from an EMBL/GenBank/DDBJ whole genome shotgun (WGS) entry which is preliminary data.</text>
</comment>
<accession>A0A9P5HBE1</accession>
<dbReference type="Proteomes" id="UP000722485">
    <property type="component" value="Unassembled WGS sequence"/>
</dbReference>
<keyword evidence="1" id="KW-0732">Signal</keyword>
<dbReference type="OrthoDB" id="3434269at2759"/>